<dbReference type="SUPFAM" id="SSF74853">
    <property type="entry name" value="Lamin A/C globular tail domain"/>
    <property type="match status" value="1"/>
</dbReference>
<name>A0A919KI18_9XANT</name>
<evidence type="ECO:0000259" key="5">
    <source>
        <dbReference type="PROSITE" id="PS51841"/>
    </source>
</evidence>
<dbReference type="Pfam" id="PF01345">
    <property type="entry name" value="DUF11"/>
    <property type="match status" value="1"/>
</dbReference>
<feature type="region of interest" description="Disordered" evidence="4">
    <location>
        <begin position="1154"/>
        <end position="1182"/>
    </location>
</feature>
<comment type="caution">
    <text evidence="6">The sequence shown here is derived from an EMBL/GenBank/DDBJ whole genome shotgun (WGS) entry which is preliminary data.</text>
</comment>
<evidence type="ECO:0000256" key="2">
    <source>
        <dbReference type="ARBA" id="ARBA00022737"/>
    </source>
</evidence>
<keyword evidence="2" id="KW-0677">Repeat</keyword>
<dbReference type="PANTHER" id="PTHR42834:SF1">
    <property type="entry name" value="ENDONUCLEASE_EXONUCLEASE_PHOSPHATASE FAMILY PROTEIN (AFU_ORTHOLOGUE AFUA_3G09210)"/>
    <property type="match status" value="1"/>
</dbReference>
<reference evidence="6" key="2">
    <citation type="submission" date="2020-09" db="EMBL/GenBank/DDBJ databases">
        <authorList>
            <person name="Sun Q."/>
            <person name="Ohkuma M."/>
        </authorList>
    </citation>
    <scope>NUCLEOTIDE SEQUENCE</scope>
    <source>
        <strain evidence="6">JCM 13306</strain>
    </source>
</reference>
<dbReference type="GO" id="GO:0016020">
    <property type="term" value="C:membrane"/>
    <property type="evidence" value="ECO:0007669"/>
    <property type="project" value="InterPro"/>
</dbReference>
<dbReference type="EMBL" id="BNBA01000016">
    <property type="protein sequence ID" value="GHH54831.1"/>
    <property type="molecule type" value="Genomic_DNA"/>
</dbReference>
<dbReference type="GO" id="GO:0003824">
    <property type="term" value="F:catalytic activity"/>
    <property type="evidence" value="ECO:0007669"/>
    <property type="project" value="InterPro"/>
</dbReference>
<protein>
    <submittedName>
        <fullName evidence="6">Nuclease</fullName>
    </submittedName>
</protein>
<dbReference type="InterPro" id="IPR001322">
    <property type="entry name" value="Lamin_tail_dom"/>
</dbReference>
<accession>A0A919KI18</accession>
<sequence length="1182" mass="120731">MALACALAYAGSGQAQVVISQVYGGGGNSGATYKSDFIELHNNGTSAVDLAGWSVQYASAAGTSWQVTRLSGSLAPGAYYLVKQADGSGGSVDLPTPDATGTIAMSGTAGKVALGRSSTALSGACPTGNVDLVGFGGTASCAEGNAPTPAPSNTLAVLRGNGGCTDSDNNGADFATGAPTPRNSASSLHPCDGDGTPVLTVADASAAENAGSLVLQAVLSRPAGSGGVRVAYATADGTATAGSDYQAASGTLTIPEGQSSATLAIALVDDTLVEGNETFRVDFSDINGARLGTTRATATIVDDDFDRIPIHAIQGSGARSPYENQVVATSGIVTARRGSGFFLQAPDAEADGDPLTSEGIYVYTGSAPPDAAMVGNRVTVQGTVQEYVPSADPAQPPLTEIGGSPTVVLQSTGNALPAPVALTTTFPDPNGAYDQLERLEGMRVTAASLTVNAPTGGGVTESSATATSNGVFHAVVTGLPRAWRGPGVQMPDPLPAGSPAGVPRWNTNPQVIAVASASLGGARIDVASGCIVTGVTGPLDYSYRRYTIAPESAPQVDCSRAGPTPAPQPSADDVSVATYNMERFFDDQNDPAIGEPVLSSTAYQGRLNKASLAIRDYLHLPDILGTVEVENLAVLQQIAAKVNADAVAAGQPDPQYAAYLVEGNDVGGIDVGFLVKQAEVAAGLARVEVKAVSQQGKDVTWTEPSGTVSLLNDRPPLVLEAVVHFADGRQLPLTAIVVHQRSLNGAEADDAAGQRVRAKRQAQAEWLANLLQARQLADPGEKVLVMGDFNAFEFNDGYVDAMGTVTGKPAPDEETVVAGDGTDLVTPDYTDLTWLDTPDLSYSYAYDGNVQSLDHILANHALMNAQDVATLVLGHARINADFPETARNDFAAPTRLSDHDPALVLLRLKSVQRADLGVAVSAANDPVYAGDAVLFTVDVANRGPEAAETVAVAFAIDAQVAPAVTAAPGWSCQAAQPEGANTSVTCTIARFASGAAQSFAISVPSEATMAGRALTLAASLRSQTQDPQPDDNEHQATVTLQARPAGNLAVAIQGPATLPINAVSAQYAITVANRGTAPARGVGLDVEGDTLSLLSSLAAPRGWTCQKQLQGGPRSARFQCVAARDVAVGASVSFALVTPIVPPPADGVVTIRASAHSRSADTDPSDDAASWSTRIQRPGRGR</sequence>
<dbReference type="AlphaFoldDB" id="A0A919KI18"/>
<reference evidence="6" key="1">
    <citation type="journal article" date="2014" name="Int. J. Syst. Evol. Microbiol.">
        <title>Complete genome sequence of Corynebacterium casei LMG S-19264T (=DSM 44701T), isolated from a smear-ripened cheese.</title>
        <authorList>
            <consortium name="US DOE Joint Genome Institute (JGI-PGF)"/>
            <person name="Walter F."/>
            <person name="Albersmeier A."/>
            <person name="Kalinowski J."/>
            <person name="Ruckert C."/>
        </authorList>
    </citation>
    <scope>NUCLEOTIDE SEQUENCE</scope>
    <source>
        <strain evidence="6">JCM 13306</strain>
    </source>
</reference>
<dbReference type="PROSITE" id="PS51841">
    <property type="entry name" value="LTD"/>
    <property type="match status" value="1"/>
</dbReference>
<dbReference type="InterPro" id="IPR001434">
    <property type="entry name" value="OmcB-like_DUF11"/>
</dbReference>
<dbReference type="Gene3D" id="3.60.10.10">
    <property type="entry name" value="Endonuclease/exonuclease/phosphatase"/>
    <property type="match status" value="1"/>
</dbReference>
<evidence type="ECO:0000256" key="1">
    <source>
        <dbReference type="ARBA" id="ARBA00022729"/>
    </source>
</evidence>
<dbReference type="SUPFAM" id="SSF56219">
    <property type="entry name" value="DNase I-like"/>
    <property type="match status" value="1"/>
</dbReference>
<feature type="domain" description="LTD" evidence="5">
    <location>
        <begin position="11"/>
        <end position="162"/>
    </location>
</feature>
<keyword evidence="1" id="KW-0732">Signal</keyword>
<dbReference type="InterPro" id="IPR003644">
    <property type="entry name" value="Calx_beta"/>
</dbReference>
<proteinExistence type="predicted"/>
<dbReference type="PANTHER" id="PTHR42834">
    <property type="entry name" value="ENDONUCLEASE/EXONUCLEASE/PHOSPHATASE FAMILY PROTEIN (AFU_ORTHOLOGUE AFUA_3G09210)"/>
    <property type="match status" value="1"/>
</dbReference>
<keyword evidence="7" id="KW-1185">Reference proteome</keyword>
<organism evidence="6 7">
    <name type="scientific">Xanthomonas boreopolis</name>
    <dbReference type="NCBI Taxonomy" id="86183"/>
    <lineage>
        <taxon>Bacteria</taxon>
        <taxon>Pseudomonadati</taxon>
        <taxon>Pseudomonadota</taxon>
        <taxon>Gammaproteobacteria</taxon>
        <taxon>Lysobacterales</taxon>
        <taxon>Lysobacteraceae</taxon>
        <taxon>Xanthomonas</taxon>
    </lineage>
</organism>
<dbReference type="Proteomes" id="UP000623958">
    <property type="component" value="Unassembled WGS sequence"/>
</dbReference>
<evidence type="ECO:0000256" key="4">
    <source>
        <dbReference type="SAM" id="MobiDB-lite"/>
    </source>
</evidence>
<dbReference type="SMART" id="SM00237">
    <property type="entry name" value="Calx_beta"/>
    <property type="match status" value="1"/>
</dbReference>
<dbReference type="GO" id="GO:0007154">
    <property type="term" value="P:cell communication"/>
    <property type="evidence" value="ECO:0007669"/>
    <property type="project" value="InterPro"/>
</dbReference>
<dbReference type="InterPro" id="IPR013783">
    <property type="entry name" value="Ig-like_fold"/>
</dbReference>
<dbReference type="InterPro" id="IPR038081">
    <property type="entry name" value="CalX-like_sf"/>
</dbReference>
<dbReference type="CDD" id="cd04486">
    <property type="entry name" value="YhcR_OBF_like"/>
    <property type="match status" value="1"/>
</dbReference>
<dbReference type="Gene3D" id="2.60.40.2030">
    <property type="match status" value="1"/>
</dbReference>
<dbReference type="InterPro" id="IPR036691">
    <property type="entry name" value="Endo/exonu/phosph_ase_sf"/>
</dbReference>
<dbReference type="InterPro" id="IPR005135">
    <property type="entry name" value="Endo/exonuclease/phosphatase"/>
</dbReference>
<evidence type="ECO:0000313" key="6">
    <source>
        <dbReference type="EMBL" id="GHH54831.1"/>
    </source>
</evidence>
<dbReference type="Pfam" id="PF00932">
    <property type="entry name" value="LTD"/>
    <property type="match status" value="1"/>
</dbReference>
<dbReference type="Pfam" id="PF03160">
    <property type="entry name" value="Calx-beta"/>
    <property type="match status" value="1"/>
</dbReference>
<dbReference type="Pfam" id="PF03372">
    <property type="entry name" value="Exo_endo_phos"/>
    <property type="match status" value="1"/>
</dbReference>
<evidence type="ECO:0000313" key="7">
    <source>
        <dbReference type="Proteomes" id="UP000623958"/>
    </source>
</evidence>
<dbReference type="Gene3D" id="2.60.40.10">
    <property type="entry name" value="Immunoglobulins"/>
    <property type="match status" value="1"/>
</dbReference>
<gene>
    <name evidence="6" type="ORF">GCM10009090_22250</name>
</gene>
<dbReference type="SUPFAM" id="SSF141072">
    <property type="entry name" value="CalX-like"/>
    <property type="match status" value="1"/>
</dbReference>
<dbReference type="InterPro" id="IPR036415">
    <property type="entry name" value="Lamin_tail_dom_sf"/>
</dbReference>
<evidence type="ECO:0000256" key="3">
    <source>
        <dbReference type="ARBA" id="ARBA00022837"/>
    </source>
</evidence>
<keyword evidence="3" id="KW-0106">Calcium</keyword>